<protein>
    <recommendedName>
        <fullName evidence="1">DNA-directed RNA polymerase subunit Rpo8</fullName>
        <ecNumber evidence="1">2.7.7.6</ecNumber>
    </recommendedName>
    <alternativeName>
        <fullName evidence="1">DNA-directed RNA polymerase, subunit G</fullName>
    </alternativeName>
</protein>
<comment type="subcellular location">
    <subcellularLocation>
        <location evidence="1">Cytoplasm</location>
    </subcellularLocation>
</comment>
<proteinExistence type="inferred from homology"/>
<comment type="caution">
    <text evidence="2">The sequence shown here is derived from an EMBL/GenBank/DDBJ whole genome shotgun (WGS) entry which is preliminary data.</text>
</comment>
<dbReference type="EMBL" id="NBVN01000002">
    <property type="protein sequence ID" value="PUA33123.1"/>
    <property type="molecule type" value="Genomic_DNA"/>
</dbReference>
<name>A0A2R7Y6K3_9CREN</name>
<evidence type="ECO:0000313" key="3">
    <source>
        <dbReference type="Proteomes" id="UP000244093"/>
    </source>
</evidence>
<organism evidence="2 3">
    <name type="scientific">Zestosphaera tikiterensis</name>
    <dbReference type="NCBI Taxonomy" id="1973259"/>
    <lineage>
        <taxon>Archaea</taxon>
        <taxon>Thermoproteota</taxon>
        <taxon>Thermoprotei</taxon>
        <taxon>Desulfurococcales</taxon>
        <taxon>Desulfurococcaceae</taxon>
        <taxon>Zestosphaera</taxon>
    </lineage>
</organism>
<reference evidence="2" key="1">
    <citation type="submission" date="2017-04" db="EMBL/GenBank/DDBJ databases">
        <authorList>
            <person name="Afonso C.L."/>
            <person name="Miller P.J."/>
            <person name="Scott M.A."/>
            <person name="Spackman E."/>
            <person name="Goraichik I."/>
            <person name="Dimitrov K.M."/>
            <person name="Suarez D.L."/>
            <person name="Swayne D.E."/>
        </authorList>
    </citation>
    <scope>NUCLEOTIDE SEQUENCE</scope>
    <source>
        <strain evidence="2">NZ3</strain>
    </source>
</reference>
<keyword evidence="1" id="KW-0240">DNA-directed RNA polymerase</keyword>
<dbReference type="AlphaFoldDB" id="A0A2R7Y6K3"/>
<comment type="subunit">
    <text evidence="1">Part of the RNA polymerase complex.</text>
</comment>
<comment type="catalytic activity">
    <reaction evidence="1">
        <text>RNA(n) + a ribonucleoside 5'-triphosphate = RNA(n+1) + diphosphate</text>
        <dbReference type="Rhea" id="RHEA:21248"/>
        <dbReference type="Rhea" id="RHEA-COMP:14527"/>
        <dbReference type="Rhea" id="RHEA-COMP:17342"/>
        <dbReference type="ChEBI" id="CHEBI:33019"/>
        <dbReference type="ChEBI" id="CHEBI:61557"/>
        <dbReference type="ChEBI" id="CHEBI:140395"/>
        <dbReference type="EC" id="2.7.7.6"/>
    </reaction>
</comment>
<dbReference type="GO" id="GO:0000428">
    <property type="term" value="C:DNA-directed RNA polymerase complex"/>
    <property type="evidence" value="ECO:0007669"/>
    <property type="project" value="UniProtKB-KW"/>
</dbReference>
<dbReference type="InterPro" id="IPR031555">
    <property type="entry name" value="RNA_pol_Rpo8"/>
</dbReference>
<dbReference type="Gene3D" id="2.40.50.140">
    <property type="entry name" value="Nucleic acid-binding proteins"/>
    <property type="match status" value="1"/>
</dbReference>
<keyword evidence="1" id="KW-0963">Cytoplasm</keyword>
<keyword evidence="1" id="KW-0548">Nucleotidyltransferase</keyword>
<keyword evidence="1" id="KW-0804">Transcription</keyword>
<dbReference type="Pfam" id="PF16992">
    <property type="entry name" value="RNA_pol_RpbG"/>
    <property type="match status" value="1"/>
</dbReference>
<dbReference type="GO" id="GO:0003899">
    <property type="term" value="F:DNA-directed RNA polymerase activity"/>
    <property type="evidence" value="ECO:0007669"/>
    <property type="project" value="UniProtKB-UniRule"/>
</dbReference>
<dbReference type="GO" id="GO:0006351">
    <property type="term" value="P:DNA-templated transcription"/>
    <property type="evidence" value="ECO:0007669"/>
    <property type="project" value="UniProtKB-UniRule"/>
</dbReference>
<dbReference type="Proteomes" id="UP000244093">
    <property type="component" value="Unassembled WGS sequence"/>
</dbReference>
<comment type="similarity">
    <text evidence="1">Belongs to the archaeal Rpo8 RNA polymerase subunit family.</text>
</comment>
<accession>A0A2R7Y6K3</accession>
<evidence type="ECO:0000313" key="2">
    <source>
        <dbReference type="EMBL" id="PUA33123.1"/>
    </source>
</evidence>
<sequence length="134" mass="15375">MELREGLIRDSGLVEKIEKSRIPKVLLISFRGNVVNVKMDLLRDLLVFNEGDKVEFVLSREMPQYVEGRDFLGWGYVVSKKRESVKSNAGEVAEVDKLLVSLWGYLFVIESKEKISDLFEVMDKVYVKISKEGS</sequence>
<dbReference type="InterPro" id="IPR012340">
    <property type="entry name" value="NA-bd_OB-fold"/>
</dbReference>
<dbReference type="GO" id="GO:0005737">
    <property type="term" value="C:cytoplasm"/>
    <property type="evidence" value="ECO:0007669"/>
    <property type="project" value="UniProtKB-SubCell"/>
</dbReference>
<comment type="function">
    <text evidence="1">DNA-dependent RNA polymerase (RNAP) catalyzes the transcription of DNA into RNA using the four ribonucleoside triphosphates as substrates.</text>
</comment>
<dbReference type="EC" id="2.7.7.6" evidence="1"/>
<evidence type="ECO:0000256" key="1">
    <source>
        <dbReference type="HAMAP-Rule" id="MF_00866"/>
    </source>
</evidence>
<gene>
    <name evidence="1" type="primary">rpo8</name>
    <name evidence="1" type="synonym">rpoG</name>
    <name evidence="2" type="ORF">B7O98_01405</name>
</gene>
<reference evidence="2" key="2">
    <citation type="journal article" date="2018" name="Syst. Appl. Microbiol.">
        <title>A new symbiotic nanoarchaeote (Candidatus Nanoclepta minutus) and its host (Zestosphaera tikiterensis gen. nov., sp. nov.) from a New Zealand hot spring.</title>
        <authorList>
            <person name="St John E."/>
            <person name="Liu Y."/>
            <person name="Podar M."/>
            <person name="Stott M.B."/>
            <person name="Meneghin J."/>
            <person name="Chen Z."/>
            <person name="Lagutin K."/>
            <person name="Mitchell K."/>
            <person name="Reysenbach A.L."/>
        </authorList>
    </citation>
    <scope>NUCLEOTIDE SEQUENCE [LARGE SCALE GENOMIC DNA]</scope>
    <source>
        <strain evidence="2">NZ3</strain>
    </source>
</reference>
<keyword evidence="1" id="KW-0808">Transferase</keyword>
<dbReference type="HAMAP" id="MF_00866">
    <property type="entry name" value="RNApol_arch_Rpo8"/>
    <property type="match status" value="1"/>
</dbReference>